<dbReference type="EnsemblPlants" id="Pp3c14_14790V3.1">
    <property type="protein sequence ID" value="Pp3c14_14790V3.1"/>
    <property type="gene ID" value="Pp3c14_14790"/>
</dbReference>
<dbReference type="Pfam" id="PF00462">
    <property type="entry name" value="Glutaredoxin"/>
    <property type="match status" value="1"/>
</dbReference>
<reference evidence="6 8" key="1">
    <citation type="journal article" date="2008" name="Science">
        <title>The Physcomitrella genome reveals evolutionary insights into the conquest of land by plants.</title>
        <authorList>
            <person name="Rensing S."/>
            <person name="Lang D."/>
            <person name="Zimmer A."/>
            <person name="Terry A."/>
            <person name="Salamov A."/>
            <person name="Shapiro H."/>
            <person name="Nishiyama T."/>
            <person name="Perroud P.-F."/>
            <person name="Lindquist E."/>
            <person name="Kamisugi Y."/>
            <person name="Tanahashi T."/>
            <person name="Sakakibara K."/>
            <person name="Fujita T."/>
            <person name="Oishi K."/>
            <person name="Shin-I T."/>
            <person name="Kuroki Y."/>
            <person name="Toyoda A."/>
            <person name="Suzuki Y."/>
            <person name="Hashimoto A."/>
            <person name="Yamaguchi K."/>
            <person name="Sugano A."/>
            <person name="Kohara Y."/>
            <person name="Fujiyama A."/>
            <person name="Anterola A."/>
            <person name="Aoki S."/>
            <person name="Ashton N."/>
            <person name="Barbazuk W.B."/>
            <person name="Barker E."/>
            <person name="Bennetzen J."/>
            <person name="Bezanilla M."/>
            <person name="Blankenship R."/>
            <person name="Cho S.H."/>
            <person name="Dutcher S."/>
            <person name="Estelle M."/>
            <person name="Fawcett J.A."/>
            <person name="Gundlach H."/>
            <person name="Hanada K."/>
            <person name="Heyl A."/>
            <person name="Hicks K.A."/>
            <person name="Hugh J."/>
            <person name="Lohr M."/>
            <person name="Mayer K."/>
            <person name="Melkozernov A."/>
            <person name="Murata T."/>
            <person name="Nelson D."/>
            <person name="Pils B."/>
            <person name="Prigge M."/>
            <person name="Reiss B."/>
            <person name="Renner T."/>
            <person name="Rombauts S."/>
            <person name="Rushton P."/>
            <person name="Sanderfoot A."/>
            <person name="Schween G."/>
            <person name="Shiu S.-H."/>
            <person name="Stueber K."/>
            <person name="Theodoulou F.L."/>
            <person name="Tu H."/>
            <person name="Van de Peer Y."/>
            <person name="Verrier P.J."/>
            <person name="Waters E."/>
            <person name="Wood A."/>
            <person name="Yang L."/>
            <person name="Cove D."/>
            <person name="Cuming A."/>
            <person name="Hasebe M."/>
            <person name="Lucas S."/>
            <person name="Mishler D.B."/>
            <person name="Reski R."/>
            <person name="Grigoriev I."/>
            <person name="Quatrano R.S."/>
            <person name="Boore J.L."/>
        </authorList>
    </citation>
    <scope>NUCLEOTIDE SEQUENCE [LARGE SCALE GENOMIC DNA]</scope>
    <source>
        <strain evidence="7 8">cv. Gransden 2004</strain>
    </source>
</reference>
<dbReference type="Gene3D" id="3.40.30.10">
    <property type="entry name" value="Glutaredoxin"/>
    <property type="match status" value="1"/>
</dbReference>
<reference evidence="7" key="3">
    <citation type="submission" date="2020-12" db="UniProtKB">
        <authorList>
            <consortium name="EnsemblPlants"/>
        </authorList>
    </citation>
    <scope>IDENTIFICATION</scope>
</reference>
<dbReference type="Proteomes" id="UP000006727">
    <property type="component" value="Chromosome 14"/>
</dbReference>
<evidence type="ECO:0000313" key="7">
    <source>
        <dbReference type="EnsemblPlants" id="Pp3c14_14790V3.1"/>
    </source>
</evidence>
<dbReference type="GO" id="GO:0051536">
    <property type="term" value="F:iron-sulfur cluster binding"/>
    <property type="evidence" value="ECO:0007669"/>
    <property type="project" value="UniProtKB-KW"/>
</dbReference>
<dbReference type="PANTHER" id="PTHR10293">
    <property type="entry name" value="GLUTAREDOXIN FAMILY MEMBER"/>
    <property type="match status" value="1"/>
</dbReference>
<gene>
    <name evidence="7" type="primary">LOC112291773</name>
    <name evidence="6" type="ORF">PHYPA_018533</name>
</gene>
<dbReference type="CDD" id="cd03028">
    <property type="entry name" value="GRX_PICOT_like"/>
    <property type="match status" value="1"/>
</dbReference>
<keyword evidence="8" id="KW-1185">Reference proteome</keyword>
<keyword evidence="2" id="KW-0479">Metal-binding</keyword>
<dbReference type="Gramene" id="Pp3c14_14790V3.1">
    <property type="protein sequence ID" value="Pp3c14_14790V3.1"/>
    <property type="gene ID" value="Pp3c14_14790"/>
</dbReference>
<dbReference type="CDD" id="cd10457">
    <property type="entry name" value="GIY-YIG_AtGrxS16"/>
    <property type="match status" value="1"/>
</dbReference>
<evidence type="ECO:0000256" key="2">
    <source>
        <dbReference type="ARBA" id="ARBA00022723"/>
    </source>
</evidence>
<dbReference type="EMBL" id="ABEU02000014">
    <property type="protein sequence ID" value="PNR41130.1"/>
    <property type="molecule type" value="Genomic_DNA"/>
</dbReference>
<evidence type="ECO:0000256" key="1">
    <source>
        <dbReference type="ARBA" id="ARBA00008983"/>
    </source>
</evidence>
<dbReference type="GO" id="GO:0046872">
    <property type="term" value="F:metal ion binding"/>
    <property type="evidence" value="ECO:0007669"/>
    <property type="project" value="UniProtKB-KW"/>
</dbReference>
<feature type="domain" description="Glutaredoxin" evidence="5">
    <location>
        <begin position="227"/>
        <end position="292"/>
    </location>
</feature>
<dbReference type="GeneID" id="112291773"/>
<dbReference type="STRING" id="3218.A0A2K1JHU8"/>
<evidence type="ECO:0000313" key="6">
    <source>
        <dbReference type="EMBL" id="PNR41130.1"/>
    </source>
</evidence>
<dbReference type="GO" id="GO:0005759">
    <property type="term" value="C:mitochondrial matrix"/>
    <property type="evidence" value="ECO:0000318"/>
    <property type="project" value="GO_Central"/>
</dbReference>
<name>A0A2K1JHU8_PHYPA</name>
<accession>A0A2K1JHU8</accession>
<dbReference type="PROSITE" id="PS51354">
    <property type="entry name" value="GLUTAREDOXIN_2"/>
    <property type="match status" value="1"/>
</dbReference>
<dbReference type="PANTHER" id="PTHR10293:SF45">
    <property type="entry name" value="BIFUNCTIONAL MONOTHIOL GLUTAREDOXIN-S16, CHLOROPLASTIC"/>
    <property type="match status" value="1"/>
</dbReference>
<organism evidence="6">
    <name type="scientific">Physcomitrium patens</name>
    <name type="common">Spreading-leaved earth moss</name>
    <name type="synonym">Physcomitrella patens</name>
    <dbReference type="NCBI Taxonomy" id="3218"/>
    <lineage>
        <taxon>Eukaryota</taxon>
        <taxon>Viridiplantae</taxon>
        <taxon>Streptophyta</taxon>
        <taxon>Embryophyta</taxon>
        <taxon>Bryophyta</taxon>
        <taxon>Bryophytina</taxon>
        <taxon>Bryopsida</taxon>
        <taxon>Funariidae</taxon>
        <taxon>Funariales</taxon>
        <taxon>Funariaceae</taxon>
        <taxon>Physcomitrium</taxon>
    </lineage>
</organism>
<evidence type="ECO:0000259" key="5">
    <source>
        <dbReference type="Pfam" id="PF00462"/>
    </source>
</evidence>
<comment type="similarity">
    <text evidence="1">Belongs to the glutaredoxin family. CGFS subfamily.</text>
</comment>
<dbReference type="InterPro" id="IPR036249">
    <property type="entry name" value="Thioredoxin-like_sf"/>
</dbReference>
<dbReference type="EnsemblPlants" id="Pp3c14_14790V3.2">
    <property type="protein sequence ID" value="Pp3c14_14790V3.2"/>
    <property type="gene ID" value="Pp3c14_14790"/>
</dbReference>
<dbReference type="RefSeq" id="XP_024395413.1">
    <property type="nucleotide sequence ID" value="XM_024539645.2"/>
</dbReference>
<keyword evidence="4" id="KW-0411">Iron-sulfur</keyword>
<dbReference type="InterPro" id="IPR049620">
    <property type="entry name" value="GIY-YIG_AtGrxS16"/>
</dbReference>
<dbReference type="InterPro" id="IPR033658">
    <property type="entry name" value="GRX_PICOT-like"/>
</dbReference>
<keyword evidence="3" id="KW-0408">Iron</keyword>
<dbReference type="OrthoDB" id="415696at2759"/>
<dbReference type="InterPro" id="IPR002109">
    <property type="entry name" value="Glutaredoxin"/>
</dbReference>
<reference evidence="6 8" key="2">
    <citation type="journal article" date="2018" name="Plant J.">
        <title>The Physcomitrella patens chromosome-scale assembly reveals moss genome structure and evolution.</title>
        <authorList>
            <person name="Lang D."/>
            <person name="Ullrich K.K."/>
            <person name="Murat F."/>
            <person name="Fuchs J."/>
            <person name="Jenkins J."/>
            <person name="Haas F.B."/>
            <person name="Piednoel M."/>
            <person name="Gundlach H."/>
            <person name="Van Bel M."/>
            <person name="Meyberg R."/>
            <person name="Vives C."/>
            <person name="Morata J."/>
            <person name="Symeonidi A."/>
            <person name="Hiss M."/>
            <person name="Muchero W."/>
            <person name="Kamisugi Y."/>
            <person name="Saleh O."/>
            <person name="Blanc G."/>
            <person name="Decker E.L."/>
            <person name="van Gessel N."/>
            <person name="Grimwood J."/>
            <person name="Hayes R.D."/>
            <person name="Graham S.W."/>
            <person name="Gunter L.E."/>
            <person name="McDaniel S.F."/>
            <person name="Hoernstein S.N.W."/>
            <person name="Larsson A."/>
            <person name="Li F.W."/>
            <person name="Perroud P.F."/>
            <person name="Phillips J."/>
            <person name="Ranjan P."/>
            <person name="Rokshar D.S."/>
            <person name="Rothfels C.J."/>
            <person name="Schneider L."/>
            <person name="Shu S."/>
            <person name="Stevenson D.W."/>
            <person name="Thummler F."/>
            <person name="Tillich M."/>
            <person name="Villarreal Aguilar J.C."/>
            <person name="Widiez T."/>
            <person name="Wong G.K."/>
            <person name="Wymore A."/>
            <person name="Zhang Y."/>
            <person name="Zimmer A.D."/>
            <person name="Quatrano R.S."/>
            <person name="Mayer K.F.X."/>
            <person name="Goodstein D."/>
            <person name="Casacuberta J.M."/>
            <person name="Vandepoele K."/>
            <person name="Reski R."/>
            <person name="Cuming A.C."/>
            <person name="Tuskan G.A."/>
            <person name="Maumus F."/>
            <person name="Salse J."/>
            <person name="Schmutz J."/>
            <person name="Rensing S.A."/>
        </authorList>
    </citation>
    <scope>NUCLEOTIDE SEQUENCE [LARGE SCALE GENOMIC DNA]</scope>
    <source>
        <strain evidence="7 8">cv. Gransden 2004</strain>
    </source>
</reference>
<protein>
    <recommendedName>
        <fullName evidence="5">Glutaredoxin domain-containing protein</fullName>
    </recommendedName>
</protein>
<dbReference type="PaxDb" id="3218-PP1S460_1V6.1"/>
<dbReference type="AlphaFoldDB" id="A0A2K1JHU8"/>
<dbReference type="SUPFAM" id="SSF52833">
    <property type="entry name" value="Thioredoxin-like"/>
    <property type="match status" value="1"/>
</dbReference>
<sequence length="313" mass="33627">MDMASAMASSRSVLALARSTPSPSASASSTSGVAVAAAAPSLRAVRFSSAAAFGSGTSWTIKRPVLRGATMHRVRDVVSCSLKKLAEVELTDLTNNPSPSFPAAPGIYAVYDKAGDLQYIGLSRRVSASLQSHMRELPELCASAKFAVVDAPERAALTDAWKSWMEEHINQGGNVPPGNVSGNTTWTARKARAAKPEIKLTPGAHVKLNVPIETLIDKVVKDLKVVAFIKGTRTSPQCGFSHRVLTILNEQGVDYEVLNVLDEDHNPGLREVIKKYSQWPTIPQLYVKGEFVGGADVLDEMVQSGEIKDLFKN</sequence>
<dbReference type="InterPro" id="IPR004480">
    <property type="entry name" value="Monothiol_GRX-rel"/>
</dbReference>
<dbReference type="OMA" id="WNITWME"/>
<dbReference type="Gramene" id="Pp3c14_14790V3.2">
    <property type="protein sequence ID" value="Pp3c14_14790V3.2"/>
    <property type="gene ID" value="Pp3c14_14790"/>
</dbReference>
<proteinExistence type="inferred from homology"/>
<evidence type="ECO:0000313" key="8">
    <source>
        <dbReference type="Proteomes" id="UP000006727"/>
    </source>
</evidence>
<evidence type="ECO:0000256" key="3">
    <source>
        <dbReference type="ARBA" id="ARBA00023004"/>
    </source>
</evidence>
<evidence type="ECO:0000256" key="4">
    <source>
        <dbReference type="ARBA" id="ARBA00023014"/>
    </source>
</evidence>